<dbReference type="GO" id="GO:0004252">
    <property type="term" value="F:serine-type endopeptidase activity"/>
    <property type="evidence" value="ECO:0007669"/>
    <property type="project" value="InterPro"/>
</dbReference>
<dbReference type="InterPro" id="IPR014721">
    <property type="entry name" value="Ribsml_uS5_D2-typ_fold_subgr"/>
</dbReference>
<dbReference type="Gene3D" id="3.30.230.10">
    <property type="match status" value="1"/>
</dbReference>
<proteinExistence type="predicted"/>
<protein>
    <recommendedName>
        <fullName evidence="2">Lon proteolytic domain-containing protein</fullName>
    </recommendedName>
</protein>
<feature type="domain" description="Lon proteolytic" evidence="2">
    <location>
        <begin position="273"/>
        <end position="349"/>
    </location>
</feature>
<dbReference type="RefSeq" id="WP_073708710.1">
    <property type="nucleotide sequence ID" value="NZ_MQSU01000005.1"/>
</dbReference>
<evidence type="ECO:0000259" key="2">
    <source>
        <dbReference type="Pfam" id="PF05362"/>
    </source>
</evidence>
<evidence type="ECO:0000256" key="1">
    <source>
        <dbReference type="SAM" id="Phobius"/>
    </source>
</evidence>
<evidence type="ECO:0000313" key="4">
    <source>
        <dbReference type="Proteomes" id="UP000186785"/>
    </source>
</evidence>
<dbReference type="PANTHER" id="PTHR10046">
    <property type="entry name" value="ATP DEPENDENT LON PROTEASE FAMILY MEMBER"/>
    <property type="match status" value="1"/>
</dbReference>
<keyword evidence="1" id="KW-1133">Transmembrane helix</keyword>
<gene>
    <name evidence="3" type="ORF">BSR29_02460</name>
</gene>
<dbReference type="EMBL" id="MQSV01000001">
    <property type="protein sequence ID" value="OKL49826.1"/>
    <property type="molecule type" value="Genomic_DNA"/>
</dbReference>
<dbReference type="OrthoDB" id="2356897at2"/>
<comment type="caution">
    <text evidence="3">The sequence shown here is derived from an EMBL/GenBank/DDBJ whole genome shotgun (WGS) entry which is preliminary data.</text>
</comment>
<dbReference type="InterPro" id="IPR027065">
    <property type="entry name" value="Lon_Prtase"/>
</dbReference>
<keyword evidence="1" id="KW-0812">Transmembrane</keyword>
<sequence>MKDPVNETQVFGYQPIGAAPKRRKRRGKGLPTLLVTALVVGLGAWFGFIKHYPYVIESPGPTLNVLAVENGVPFVQVPGHEPGPKEGKLRMVTVSLRGGPGNRNVTGIEMLQAYFSNSMKIEPYEKMFPEQISGAEETKIQRQYMESSMDNAKAAALTAAGIKFKSEIRVAGVAKNSDAIGKMEPGDIIRHLKAGERSENVDSTAELYRFLNNTPGGTVVTVGLETDKGENKEVEVKTLPRDDGKSGSRFGVYIGTKFEFPMDIKINVSENIGGPSAGTIFALAIYERIKGNELSGIGSVAGTGTIAPDGEVGPIGGVVQKIYGAKRDGAKFFLIPNENCKDLSGHRLPSGIQIVRTDDFKMAINNLESINQGKTDDLPTCPAE</sequence>
<organism evidence="3 4">
    <name type="scientific">Boudabousia liubingyangii</name>
    <dbReference type="NCBI Taxonomy" id="1921764"/>
    <lineage>
        <taxon>Bacteria</taxon>
        <taxon>Bacillati</taxon>
        <taxon>Actinomycetota</taxon>
        <taxon>Actinomycetes</taxon>
        <taxon>Actinomycetales</taxon>
        <taxon>Actinomycetaceae</taxon>
        <taxon>Boudabousia</taxon>
    </lineage>
</organism>
<reference evidence="3 4" key="1">
    <citation type="submission" date="2016-11" db="EMBL/GenBank/DDBJ databases">
        <title>Actinomyces gypaetusis sp. nov. isolated from the vulture Gypaetus barbatus in Qinghai Tibet Plateau China.</title>
        <authorList>
            <person name="Meng X."/>
        </authorList>
    </citation>
    <scope>NUCLEOTIDE SEQUENCE [LARGE SCALE GENOMIC DNA]</scope>
    <source>
        <strain evidence="3 4">VUL4_2</strain>
    </source>
</reference>
<dbReference type="AlphaFoldDB" id="A0A1Q5PQL4"/>
<dbReference type="GO" id="GO:0004176">
    <property type="term" value="F:ATP-dependent peptidase activity"/>
    <property type="evidence" value="ECO:0007669"/>
    <property type="project" value="InterPro"/>
</dbReference>
<keyword evidence="1" id="KW-0472">Membrane</keyword>
<dbReference type="InterPro" id="IPR020568">
    <property type="entry name" value="Ribosomal_Su5_D2-typ_SF"/>
</dbReference>
<dbReference type="STRING" id="1921764.BSR28_08440"/>
<dbReference type="Proteomes" id="UP000186785">
    <property type="component" value="Unassembled WGS sequence"/>
</dbReference>
<name>A0A1Q5PQL4_9ACTO</name>
<dbReference type="SUPFAM" id="SSF54211">
    <property type="entry name" value="Ribosomal protein S5 domain 2-like"/>
    <property type="match status" value="1"/>
</dbReference>
<evidence type="ECO:0000313" key="3">
    <source>
        <dbReference type="EMBL" id="OKL49826.1"/>
    </source>
</evidence>
<dbReference type="InterPro" id="IPR008269">
    <property type="entry name" value="Lon_proteolytic"/>
</dbReference>
<dbReference type="GO" id="GO:0005524">
    <property type="term" value="F:ATP binding"/>
    <property type="evidence" value="ECO:0007669"/>
    <property type="project" value="InterPro"/>
</dbReference>
<keyword evidence="4" id="KW-1185">Reference proteome</keyword>
<feature type="transmembrane region" description="Helical" evidence="1">
    <location>
        <begin position="30"/>
        <end position="48"/>
    </location>
</feature>
<dbReference type="GO" id="GO:0030163">
    <property type="term" value="P:protein catabolic process"/>
    <property type="evidence" value="ECO:0007669"/>
    <property type="project" value="InterPro"/>
</dbReference>
<dbReference type="Pfam" id="PF05362">
    <property type="entry name" value="Lon_C"/>
    <property type="match status" value="1"/>
</dbReference>
<dbReference type="GO" id="GO:0006508">
    <property type="term" value="P:proteolysis"/>
    <property type="evidence" value="ECO:0007669"/>
    <property type="project" value="InterPro"/>
</dbReference>
<accession>A0A1Q5PQL4</accession>